<evidence type="ECO:0000256" key="3">
    <source>
        <dbReference type="ARBA" id="ARBA00022694"/>
    </source>
</evidence>
<feature type="region of interest" description="RNA binding" evidence="4">
    <location>
        <begin position="282"/>
        <end position="288"/>
    </location>
</feature>
<dbReference type="Proteomes" id="UP000230906">
    <property type="component" value="Unassembled WGS sequence"/>
</dbReference>
<keyword evidence="4" id="KW-0479">Metal-binding</keyword>
<feature type="region of interest" description="RNA binding; important for wobble base 34 recognition" evidence="4">
    <location>
        <begin position="306"/>
        <end position="310"/>
    </location>
</feature>
<dbReference type="EC" id="2.4.2.29" evidence="4"/>
<evidence type="ECO:0000259" key="5">
    <source>
        <dbReference type="Pfam" id="PF01702"/>
    </source>
</evidence>
<dbReference type="EMBL" id="PCYJ01000027">
    <property type="protein sequence ID" value="PIR45372.1"/>
    <property type="molecule type" value="Genomic_DNA"/>
</dbReference>
<dbReference type="GO" id="GO:0008479">
    <property type="term" value="F:tRNA-guanosine(34) queuine transglycosylase activity"/>
    <property type="evidence" value="ECO:0007669"/>
    <property type="project" value="UniProtKB-UniRule"/>
</dbReference>
<comment type="function">
    <text evidence="4">Catalyzes the base-exchange of a guanine (G) residue with the queuine precursor 7-aminomethyl-7-deazaguanine (PreQ1) at position 34 (anticodon wobble position) in tRNAs with GU(N) anticodons (tRNA-Asp, -Asn, -His and -Tyr). Catalysis occurs through a double-displacement mechanism. The nucleophile active site attacks the C1' of nucleotide 34 to detach the guanine base from the RNA, forming a covalent enzyme-RNA intermediate. The proton acceptor active site deprotonates the incoming PreQ1, allowing a nucleophilic attack on the C1' of the ribose to form the product. After dissociation, two additional enzymatic reactions on the tRNA convert PreQ1 to queuine (Q), resulting in the hypermodified nucleoside queuosine (7-(((4,5-cis-dihydroxy-2-cyclopenten-1-yl)amino)methyl)-7-deazaguanosine).</text>
</comment>
<evidence type="ECO:0000313" key="6">
    <source>
        <dbReference type="EMBL" id="PIR45372.1"/>
    </source>
</evidence>
<evidence type="ECO:0000313" key="7">
    <source>
        <dbReference type="Proteomes" id="UP000230906"/>
    </source>
</evidence>
<dbReference type="Pfam" id="PF01702">
    <property type="entry name" value="TGT"/>
    <property type="match status" value="2"/>
</dbReference>
<accession>A0A2H0RFQ0</accession>
<protein>
    <recommendedName>
        <fullName evidence="4">Queuine tRNA-ribosyltransferase</fullName>
        <ecNumber evidence="4">2.4.2.29</ecNumber>
    </recommendedName>
    <alternativeName>
        <fullName evidence="4">Guanine insertion enzyme</fullName>
    </alternativeName>
    <alternativeName>
        <fullName evidence="4">tRNA-guanine transglycosylase</fullName>
    </alternativeName>
</protein>
<keyword evidence="3 4" id="KW-0819">tRNA processing</keyword>
<dbReference type="InterPro" id="IPR002616">
    <property type="entry name" value="tRNA_ribo_trans-like"/>
</dbReference>
<feature type="binding site" evidence="4">
    <location>
        <position position="183"/>
    </location>
    <ligand>
        <name>substrate</name>
    </ligand>
</feature>
<keyword evidence="4" id="KW-0671">Queuosine biosynthesis</keyword>
<dbReference type="InterPro" id="IPR050076">
    <property type="entry name" value="ArchSynthase1/Queuine_TRR"/>
</dbReference>
<feature type="active site" description="Nucleophile" evidence="4">
    <location>
        <position position="301"/>
    </location>
</feature>
<gene>
    <name evidence="4 6" type="primary">tgt</name>
    <name evidence="6" type="ORF">COV09_01815</name>
</gene>
<dbReference type="GO" id="GO:0008616">
    <property type="term" value="P:tRNA queuosine(34) biosynthetic process"/>
    <property type="evidence" value="ECO:0007669"/>
    <property type="project" value="UniProtKB-UniRule"/>
</dbReference>
<comment type="cofactor">
    <cofactor evidence="4">
        <name>Zn(2+)</name>
        <dbReference type="ChEBI" id="CHEBI:29105"/>
    </cofactor>
    <text evidence="4">Binds 1 zinc ion per subunit.</text>
</comment>
<dbReference type="AlphaFoldDB" id="A0A2H0RFQ0"/>
<feature type="binding site" evidence="4">
    <location>
        <position position="339"/>
    </location>
    <ligand>
        <name>Zn(2+)</name>
        <dbReference type="ChEBI" id="CHEBI:29105"/>
    </ligand>
</feature>
<organism evidence="6 7">
    <name type="scientific">Candidatus Vogelbacteria bacterium CG10_big_fil_rev_8_21_14_0_10_50_13</name>
    <dbReference type="NCBI Taxonomy" id="1975044"/>
    <lineage>
        <taxon>Bacteria</taxon>
        <taxon>Candidatus Vogeliibacteriota</taxon>
    </lineage>
</organism>
<feature type="domain" description="tRNA-guanine(15) transglycosylase-like" evidence="5">
    <location>
        <begin position="17"/>
        <end position="106"/>
    </location>
</feature>
<feature type="domain" description="tRNA-guanine(15) transglycosylase-like" evidence="5">
    <location>
        <begin position="110"/>
        <end position="403"/>
    </location>
</feature>
<sequence>MSASRFSIEEEIPGRLGRAGRLETPHGVIETPAFVTVGTKATVKALTPEQVASLGAQVVLANTYHLYLEPGAEIVAQAGGLHQFMNWPGPAITDSGGFQVFSLGAAYGQGGVSKFVSDSSPIKGSTLKMPQGRTLGSEERLAKVDDDGVTFRSPIDGSEHRFTPESSIKIQQQLGADIIFAFDECTSPQASYEYQKEAMARTHTWAERSLAEFNQNPGRQSLFGIVQGGRHQDLREESARFIANLDFAGFGIGGSFNKEDLQTAVGWVNAILPRDKPRHLLGIGTVEDLFAGVEAGCDTFDCVAPTRMARNGTVETKRGRVNILNAKFKNDFTAVQTDCGCYTCQNYTKAYLAHLFRSKEMLAGTLASIHNLYFYVNLVAQMRATILSGTFEQFKTDFLANYKD</sequence>
<dbReference type="InterPro" id="IPR004803">
    <property type="entry name" value="TGT"/>
</dbReference>
<keyword evidence="1 4" id="KW-0328">Glycosyltransferase</keyword>
<feature type="binding site" evidence="4">
    <location>
        <position position="344"/>
    </location>
    <ligand>
        <name>Zn(2+)</name>
        <dbReference type="ChEBI" id="CHEBI:29105"/>
    </ligand>
</feature>
<feature type="binding site" evidence="4">
    <location>
        <begin position="94"/>
        <end position="98"/>
    </location>
    <ligand>
        <name>substrate</name>
    </ligand>
</feature>
<dbReference type="InterPro" id="IPR036511">
    <property type="entry name" value="TGT-like_sf"/>
</dbReference>
<comment type="catalytic activity">
    <reaction evidence="4">
        <text>7-aminomethyl-7-carbaguanine + guanosine(34) in tRNA = 7-aminomethyl-7-carbaguanosine(34) in tRNA + guanine</text>
        <dbReference type="Rhea" id="RHEA:24104"/>
        <dbReference type="Rhea" id="RHEA-COMP:10341"/>
        <dbReference type="Rhea" id="RHEA-COMP:10342"/>
        <dbReference type="ChEBI" id="CHEBI:16235"/>
        <dbReference type="ChEBI" id="CHEBI:58703"/>
        <dbReference type="ChEBI" id="CHEBI:74269"/>
        <dbReference type="ChEBI" id="CHEBI:82833"/>
        <dbReference type="EC" id="2.4.2.29"/>
    </reaction>
</comment>
<evidence type="ECO:0000256" key="4">
    <source>
        <dbReference type="HAMAP-Rule" id="MF_00168"/>
    </source>
</evidence>
<comment type="subunit">
    <text evidence="4">Homodimer. Within each dimer, one monomer is responsible for RNA recognition and catalysis, while the other monomer binds to the replacement base PreQ1.</text>
</comment>
<dbReference type="SUPFAM" id="SSF51713">
    <property type="entry name" value="tRNA-guanine transglycosylase"/>
    <property type="match status" value="1"/>
</dbReference>
<evidence type="ECO:0000256" key="2">
    <source>
        <dbReference type="ARBA" id="ARBA00022679"/>
    </source>
</evidence>
<keyword evidence="4" id="KW-0862">Zinc</keyword>
<feature type="binding site" evidence="4">
    <location>
        <position position="227"/>
    </location>
    <ligand>
        <name>substrate</name>
    </ligand>
</feature>
<dbReference type="GO" id="GO:0005829">
    <property type="term" value="C:cytosol"/>
    <property type="evidence" value="ECO:0007669"/>
    <property type="project" value="TreeGrafter"/>
</dbReference>
<dbReference type="NCBIfam" id="TIGR00430">
    <property type="entry name" value="Q_tRNA_tgt"/>
    <property type="match status" value="1"/>
</dbReference>
<comment type="caution">
    <text evidence="6">The sequence shown here is derived from an EMBL/GenBank/DDBJ whole genome shotgun (WGS) entry which is preliminary data.</text>
</comment>
<reference evidence="6 7" key="1">
    <citation type="submission" date="2017-09" db="EMBL/GenBank/DDBJ databases">
        <title>Depth-based differentiation of microbial function through sediment-hosted aquifers and enrichment of novel symbionts in the deep terrestrial subsurface.</title>
        <authorList>
            <person name="Probst A.J."/>
            <person name="Ladd B."/>
            <person name="Jarett J.K."/>
            <person name="Geller-Mcgrath D.E."/>
            <person name="Sieber C.M."/>
            <person name="Emerson J.B."/>
            <person name="Anantharaman K."/>
            <person name="Thomas B.C."/>
            <person name="Malmstrom R."/>
            <person name="Stieglmeier M."/>
            <person name="Klingl A."/>
            <person name="Woyke T."/>
            <person name="Ryan C.M."/>
            <person name="Banfield J.F."/>
        </authorList>
    </citation>
    <scope>NUCLEOTIDE SEQUENCE [LARGE SCALE GENOMIC DNA]</scope>
    <source>
        <strain evidence="6">CG10_big_fil_rev_8_21_14_0_10_50_13</strain>
    </source>
</reference>
<dbReference type="Gene3D" id="3.20.20.105">
    <property type="entry name" value="Queuine tRNA-ribosyltransferase-like"/>
    <property type="match status" value="1"/>
</dbReference>
<comment type="similarity">
    <text evidence="4">Belongs to the queuine tRNA-ribosyltransferase family.</text>
</comment>
<comment type="pathway">
    <text evidence="4">tRNA modification; tRNA-queuosine biosynthesis.</text>
</comment>
<name>A0A2H0RFQ0_9BACT</name>
<dbReference type="PANTHER" id="PTHR46499">
    <property type="entry name" value="QUEUINE TRNA-RIBOSYLTRANSFERASE"/>
    <property type="match status" value="1"/>
</dbReference>
<feature type="active site" description="Proton acceptor" evidence="4">
    <location>
        <position position="94"/>
    </location>
</feature>
<dbReference type="NCBIfam" id="TIGR00449">
    <property type="entry name" value="tgt_general"/>
    <property type="match status" value="1"/>
</dbReference>
<dbReference type="GO" id="GO:0046872">
    <property type="term" value="F:metal ion binding"/>
    <property type="evidence" value="ECO:0007669"/>
    <property type="project" value="UniProtKB-KW"/>
</dbReference>
<dbReference type="HAMAP" id="MF_00168">
    <property type="entry name" value="Q_tRNA_Tgt"/>
    <property type="match status" value="1"/>
</dbReference>
<dbReference type="PANTHER" id="PTHR46499:SF1">
    <property type="entry name" value="QUEUINE TRNA-RIBOSYLTRANSFERASE"/>
    <property type="match status" value="1"/>
</dbReference>
<evidence type="ECO:0000256" key="1">
    <source>
        <dbReference type="ARBA" id="ARBA00022676"/>
    </source>
</evidence>
<feature type="binding site" evidence="4">
    <location>
        <position position="370"/>
    </location>
    <ligand>
        <name>Zn(2+)</name>
        <dbReference type="ChEBI" id="CHEBI:29105"/>
    </ligand>
</feature>
<dbReference type="UniPathway" id="UPA00392"/>
<feature type="binding site" evidence="4">
    <location>
        <position position="341"/>
    </location>
    <ligand>
        <name>Zn(2+)</name>
        <dbReference type="ChEBI" id="CHEBI:29105"/>
    </ligand>
</feature>
<feature type="binding site" evidence="4">
    <location>
        <position position="254"/>
    </location>
    <ligand>
        <name>substrate</name>
    </ligand>
</feature>
<proteinExistence type="inferred from homology"/>
<keyword evidence="2 4" id="KW-0808">Transferase</keyword>